<proteinExistence type="predicted"/>
<dbReference type="AlphaFoldDB" id="A0A166QPN0"/>
<sequence length="60" mass="6255">MVSPFSEQLALATPTGLAPSLPIAIALRIANWVSVGAGRRYLINGRCYAVGFISTLGVPP</sequence>
<evidence type="ECO:0000313" key="2">
    <source>
        <dbReference type="Proteomes" id="UP000076489"/>
    </source>
</evidence>
<gene>
    <name evidence="1" type="ORF">A1D17_03675</name>
</gene>
<organism evidence="1 2">
    <name type="scientific">Pseudomonas fluorescens</name>
    <dbReference type="NCBI Taxonomy" id="294"/>
    <lineage>
        <taxon>Bacteria</taxon>
        <taxon>Pseudomonadati</taxon>
        <taxon>Pseudomonadota</taxon>
        <taxon>Gammaproteobacteria</taxon>
        <taxon>Pseudomonadales</taxon>
        <taxon>Pseudomonadaceae</taxon>
        <taxon>Pseudomonas</taxon>
    </lineage>
</organism>
<evidence type="ECO:0000313" key="1">
    <source>
        <dbReference type="EMBL" id="KZN20651.1"/>
    </source>
</evidence>
<name>A0A166QPN0_PSEFL</name>
<reference evidence="1 2" key="2">
    <citation type="journal article" date="2018" name="Nature">
        <title>Mutant phenotypes for thousands of bacterial genes of unknown function.</title>
        <authorList>
            <person name="Price M.N."/>
            <person name="Wetmore K.M."/>
            <person name="Waters R.J."/>
            <person name="Callaghan M."/>
            <person name="Ray J."/>
            <person name="Liu H."/>
            <person name="Kuehl J.V."/>
            <person name="Melnyk R.A."/>
            <person name="Lamson J.S."/>
            <person name="Suh Y."/>
            <person name="Carlson H.K."/>
            <person name="Esquivel Z."/>
            <person name="Sadeeshkumar H."/>
            <person name="Chakraborty R."/>
            <person name="Zane G.M."/>
            <person name="Rubin B.E."/>
            <person name="Wall J.D."/>
            <person name="Visel A."/>
            <person name="Bristow J."/>
            <person name="Blow M.J."/>
            <person name="Arkin A.P."/>
            <person name="Deutschbauer A.M."/>
        </authorList>
    </citation>
    <scope>NUCLEOTIDE SEQUENCE [LARGE SCALE GENOMIC DNA]</scope>
    <source>
        <strain evidence="1 2">FW300-N1B4</strain>
    </source>
</reference>
<comment type="caution">
    <text evidence="1">The sequence shown here is derived from an EMBL/GenBank/DDBJ whole genome shotgun (WGS) entry which is preliminary data.</text>
</comment>
<protein>
    <submittedName>
        <fullName evidence="1">Uncharacterized protein</fullName>
    </submittedName>
</protein>
<reference evidence="2" key="1">
    <citation type="submission" date="2016-03" db="EMBL/GenBank/DDBJ databases">
        <authorList>
            <person name="Ray J."/>
            <person name="Price M."/>
            <person name="Deutschbauer A."/>
        </authorList>
    </citation>
    <scope>NUCLEOTIDE SEQUENCE [LARGE SCALE GENOMIC DNA]</scope>
    <source>
        <strain evidence="2">FW300-N1B4</strain>
    </source>
</reference>
<dbReference type="Proteomes" id="UP000076489">
    <property type="component" value="Unassembled WGS sequence"/>
</dbReference>
<dbReference type="EMBL" id="LUKJ01000002">
    <property type="protein sequence ID" value="KZN20651.1"/>
    <property type="molecule type" value="Genomic_DNA"/>
</dbReference>
<accession>A0A166QPN0</accession>